<evidence type="ECO:0000313" key="11">
    <source>
        <dbReference type="Proteomes" id="UP000051861"/>
    </source>
</evidence>
<dbReference type="GO" id="GO:0006071">
    <property type="term" value="P:glycerol metabolic process"/>
    <property type="evidence" value="ECO:0007669"/>
    <property type="project" value="TreeGrafter"/>
</dbReference>
<evidence type="ECO:0000256" key="4">
    <source>
        <dbReference type="ARBA" id="ARBA00022777"/>
    </source>
</evidence>
<keyword evidence="4" id="KW-0418">Kinase</keyword>
<feature type="domain" description="Carbohydrate kinase FGGY C-terminal" evidence="9">
    <location>
        <begin position="257"/>
        <end position="447"/>
    </location>
</feature>
<sequence>MKAPAFLAFDLGAESGRALLGWLENRRLHIKELSRFPNGMVSILGHLYWNIFRLFEEMKRGMKLCSSEVRAHPESIAVDTWGVDFGLLSHDGTILGLPYAYRDSRTEGVMEEFFKRISRERIYQLTGVQFIQLNSLFQLFATKRDQPELLDFASDLLFIPDIFNYLLTGVKKTEFTFATTSQLYNPLRKEWEDELFEALGISRSIMQEITPPGTIMGNLDRTICRETGLNQIPISSVASHDTGSAVAAVPAQGEDWAYISSGTWSLMGVETREPIINSQTLDLNFTNEGGVEGTFRFLKNITGLWLLQECRKAWAEERNYDYEELAEAARSVSPFRSIIHPDWGGFLNPPDMPGAIRKFCQNTGQPVPDSPANYVRCILESLALKYRLVLDQLKRIYPHPIHRIHVIGGGAQNRLLCQFTANATGLPIIAGPAEATAVGNIMVQALSLGYIASQEDMREVIKESFELVRYEPEKTSEWESAYERFQNISEA</sequence>
<dbReference type="GO" id="GO:0019301">
    <property type="term" value="P:rhamnose catabolic process"/>
    <property type="evidence" value="ECO:0007669"/>
    <property type="project" value="InterPro"/>
</dbReference>
<keyword evidence="2" id="KW-0808">Transferase</keyword>
<accession>A0A0S7Y2N2</accession>
<dbReference type="EMBL" id="LIZX01000035">
    <property type="protein sequence ID" value="KPJ68952.1"/>
    <property type="molecule type" value="Genomic_DNA"/>
</dbReference>
<dbReference type="Pfam" id="PF02782">
    <property type="entry name" value="FGGY_C"/>
    <property type="match status" value="1"/>
</dbReference>
<protein>
    <recommendedName>
        <fullName evidence="12">Carbohydrate kinase</fullName>
    </recommendedName>
</protein>
<dbReference type="PANTHER" id="PTHR10196:SF93">
    <property type="entry name" value="L-RHAMNULOKINASE"/>
    <property type="match status" value="1"/>
</dbReference>
<dbReference type="PATRIC" id="fig|1703775.3.peg.1729"/>
<dbReference type="SUPFAM" id="SSF53067">
    <property type="entry name" value="Actin-like ATPase domain"/>
    <property type="match status" value="2"/>
</dbReference>
<dbReference type="PANTHER" id="PTHR10196">
    <property type="entry name" value="SUGAR KINASE"/>
    <property type="match status" value="1"/>
</dbReference>
<dbReference type="Pfam" id="PF00370">
    <property type="entry name" value="FGGY_N"/>
    <property type="match status" value="1"/>
</dbReference>
<evidence type="ECO:0000313" key="10">
    <source>
        <dbReference type="EMBL" id="KPJ68952.1"/>
    </source>
</evidence>
<keyword evidence="5" id="KW-0067">ATP-binding</keyword>
<organism evidence="10 11">
    <name type="scientific">candidate division WOR-1 bacterium DG_54_3</name>
    <dbReference type="NCBI Taxonomy" id="1703775"/>
    <lineage>
        <taxon>Bacteria</taxon>
        <taxon>Bacillati</taxon>
        <taxon>Saganbacteria</taxon>
    </lineage>
</organism>
<dbReference type="GO" id="GO:0008993">
    <property type="term" value="F:rhamnulokinase activity"/>
    <property type="evidence" value="ECO:0007669"/>
    <property type="project" value="InterPro"/>
</dbReference>
<keyword evidence="7" id="KW-0684">Rhamnose metabolism</keyword>
<keyword evidence="6" id="KW-1015">Disulfide bond</keyword>
<comment type="caution">
    <text evidence="10">The sequence shown here is derived from an EMBL/GenBank/DDBJ whole genome shotgun (WGS) entry which is preliminary data.</text>
</comment>
<reference evidence="10 11" key="1">
    <citation type="journal article" date="2015" name="Microbiome">
        <title>Genomic resolution of linkages in carbon, nitrogen, and sulfur cycling among widespread estuary sediment bacteria.</title>
        <authorList>
            <person name="Baker B.J."/>
            <person name="Lazar C.S."/>
            <person name="Teske A.P."/>
            <person name="Dick G.J."/>
        </authorList>
    </citation>
    <scope>NUCLEOTIDE SEQUENCE [LARGE SCALE GENOMIC DNA]</scope>
    <source>
        <strain evidence="10">DG_54_3</strain>
    </source>
</reference>
<feature type="domain" description="Carbohydrate kinase FGGY N-terminal" evidence="8">
    <location>
        <begin position="7"/>
        <end position="245"/>
    </location>
</feature>
<dbReference type="InterPro" id="IPR043129">
    <property type="entry name" value="ATPase_NBD"/>
</dbReference>
<dbReference type="CDD" id="cd07771">
    <property type="entry name" value="ASKHA_NBD_FGGY_RhaB-like"/>
    <property type="match status" value="1"/>
</dbReference>
<dbReference type="InterPro" id="IPR018484">
    <property type="entry name" value="FGGY_N"/>
</dbReference>
<dbReference type="AlphaFoldDB" id="A0A0S7Y2N2"/>
<evidence type="ECO:0000259" key="8">
    <source>
        <dbReference type="Pfam" id="PF00370"/>
    </source>
</evidence>
<keyword evidence="3" id="KW-0547">Nucleotide-binding</keyword>
<evidence type="ECO:0000256" key="2">
    <source>
        <dbReference type="ARBA" id="ARBA00022679"/>
    </source>
</evidence>
<dbReference type="InterPro" id="IPR018485">
    <property type="entry name" value="FGGY_C"/>
</dbReference>
<name>A0A0S7Y2N2_UNCSA</name>
<evidence type="ECO:0000256" key="3">
    <source>
        <dbReference type="ARBA" id="ARBA00022741"/>
    </source>
</evidence>
<dbReference type="GO" id="GO:0004370">
    <property type="term" value="F:glycerol kinase activity"/>
    <property type="evidence" value="ECO:0007669"/>
    <property type="project" value="TreeGrafter"/>
</dbReference>
<dbReference type="InterPro" id="IPR013449">
    <property type="entry name" value="Rhamnulokinase"/>
</dbReference>
<evidence type="ECO:0000256" key="6">
    <source>
        <dbReference type="ARBA" id="ARBA00023157"/>
    </source>
</evidence>
<evidence type="ECO:0000256" key="5">
    <source>
        <dbReference type="ARBA" id="ARBA00022840"/>
    </source>
</evidence>
<dbReference type="GO" id="GO:0005524">
    <property type="term" value="F:ATP binding"/>
    <property type="evidence" value="ECO:0007669"/>
    <property type="project" value="UniProtKB-KW"/>
</dbReference>
<proteinExistence type="inferred from homology"/>
<evidence type="ECO:0008006" key="12">
    <source>
        <dbReference type="Google" id="ProtNLM"/>
    </source>
</evidence>
<comment type="similarity">
    <text evidence="1">Belongs to the FGGY kinase family.</text>
</comment>
<evidence type="ECO:0000256" key="7">
    <source>
        <dbReference type="ARBA" id="ARBA00023308"/>
    </source>
</evidence>
<dbReference type="GO" id="GO:0005829">
    <property type="term" value="C:cytosol"/>
    <property type="evidence" value="ECO:0007669"/>
    <property type="project" value="TreeGrafter"/>
</dbReference>
<evidence type="ECO:0000256" key="1">
    <source>
        <dbReference type="ARBA" id="ARBA00009156"/>
    </source>
</evidence>
<evidence type="ECO:0000259" key="9">
    <source>
        <dbReference type="Pfam" id="PF02782"/>
    </source>
</evidence>
<dbReference type="Gene3D" id="3.30.420.40">
    <property type="match status" value="2"/>
</dbReference>
<gene>
    <name evidence="10" type="ORF">AMJ44_04950</name>
</gene>
<dbReference type="Proteomes" id="UP000051861">
    <property type="component" value="Unassembled WGS sequence"/>
</dbReference>